<dbReference type="eggNOG" id="COG0457">
    <property type="taxonomic scope" value="Bacteria"/>
</dbReference>
<keyword evidence="3" id="KW-1185">Reference proteome</keyword>
<sequence>MSPRIPLLCSALLTGLCLGSAPVQAQEAARPNISAQIDQAFGDVLGNPANLQVGRRYASLQVEGGNFEGAIATLERLLLDPAADPSIRVELGMLYYRVASYAMAESYLTSALADPRVSGPLRRDAETLLNNVKRRNAPGGMLNGAVSIGLRGQSNPTAASSAGNLSYGGIRVPIPEQSRRKSDVDVFMSAAAAHEWDLETQNSAAIVSNGAVFANRYGNAEGYNADKVKTDPQDLVVLTATSGVRFKPSPLDLPDLTIRPYLGVSELLLSGNQYMAAAGGGLDLAYTLNGGATLLGMTYDIRRTVYADRADISESGAQSGYEQSVQLKAVQEVAPLNIVSANFTLRDHQADRSYFEYRSVEARVGYGLSYGNPVRWDERLWTSSVYGGPVLRYYQGADPVVDPATTRKDVEWRVGASQVVPMTDALSLLLGVDYTVSDSNLPNYCYDNIMVSSSLVLNF</sequence>
<dbReference type="InterPro" id="IPR011990">
    <property type="entry name" value="TPR-like_helical_dom_sf"/>
</dbReference>
<dbReference type="AlphaFoldDB" id="H8FS23"/>
<accession>H8FS23</accession>
<evidence type="ECO:0000313" key="3">
    <source>
        <dbReference type="Proteomes" id="UP000004169"/>
    </source>
</evidence>
<dbReference type="RefSeq" id="WP_002728023.1">
    <property type="nucleotide sequence ID" value="NZ_CAHP01000020.1"/>
</dbReference>
<protein>
    <recommendedName>
        <fullName evidence="4">Tetratricopeptide repeat protein</fullName>
    </recommendedName>
</protein>
<gene>
    <name evidence="2" type="ORF">PHAMO_270002</name>
</gene>
<reference evidence="2 3" key="1">
    <citation type="journal article" date="2012" name="J. Bacteriol.">
        <title>Draft Genome Sequence of the Purple Photosynthetic Bacterium Phaeospirillum molischianum DSM120, a Particularly Versatile Bacterium.</title>
        <authorList>
            <person name="Duquesne K."/>
            <person name="Prima V."/>
            <person name="Ji B."/>
            <person name="Rouy Z."/>
            <person name="Medigue C."/>
            <person name="Talla E."/>
            <person name="Sturgis J.N."/>
        </authorList>
    </citation>
    <scope>NUCLEOTIDE SEQUENCE [LARGE SCALE GENOMIC DNA]</scope>
    <source>
        <strain evidence="3">DSM120</strain>
    </source>
</reference>
<organism evidence="2 3">
    <name type="scientific">Magnetospirillum molischianum DSM 120</name>
    <dbReference type="NCBI Taxonomy" id="1150626"/>
    <lineage>
        <taxon>Bacteria</taxon>
        <taxon>Pseudomonadati</taxon>
        <taxon>Pseudomonadota</taxon>
        <taxon>Alphaproteobacteria</taxon>
        <taxon>Rhodospirillales</taxon>
        <taxon>Rhodospirillaceae</taxon>
        <taxon>Magnetospirillum</taxon>
    </lineage>
</organism>
<proteinExistence type="predicted"/>
<dbReference type="STRING" id="1150626.PHAMO_270002"/>
<keyword evidence="1" id="KW-0732">Signal</keyword>
<evidence type="ECO:0000313" key="2">
    <source>
        <dbReference type="EMBL" id="CCG41161.1"/>
    </source>
</evidence>
<name>H8FS23_MAGML</name>
<evidence type="ECO:0008006" key="4">
    <source>
        <dbReference type="Google" id="ProtNLM"/>
    </source>
</evidence>
<dbReference type="SUPFAM" id="SSF48452">
    <property type="entry name" value="TPR-like"/>
    <property type="match status" value="1"/>
</dbReference>
<comment type="caution">
    <text evidence="2">The sequence shown here is derived from an EMBL/GenBank/DDBJ whole genome shotgun (WGS) entry which is preliminary data.</text>
</comment>
<dbReference type="OrthoDB" id="7812878at2"/>
<feature type="chain" id="PRO_5003612974" description="Tetratricopeptide repeat protein" evidence="1">
    <location>
        <begin position="26"/>
        <end position="459"/>
    </location>
</feature>
<evidence type="ECO:0000256" key="1">
    <source>
        <dbReference type="SAM" id="SignalP"/>
    </source>
</evidence>
<dbReference type="Proteomes" id="UP000004169">
    <property type="component" value="Unassembled WGS sequence"/>
</dbReference>
<dbReference type="EMBL" id="CAHP01000020">
    <property type="protein sequence ID" value="CCG41161.1"/>
    <property type="molecule type" value="Genomic_DNA"/>
</dbReference>
<feature type="signal peptide" evidence="1">
    <location>
        <begin position="1"/>
        <end position="25"/>
    </location>
</feature>